<name>H7EKB8_9SPIR</name>
<sequence>MKKILFLVFAAAYISSALFAQPRTEKEPPEHRAGQERPQRRPDTPQKGERERERNFPQSGQQEQESGEFLVVYVQANDESVKILFNKKISPKSVRADEITVNGHPLQNAALIKFSRTGKIIECKVALPKGIDSTLSLSSVESIGGTRIANPVIKGIKPGYKIEFDEKGTGNTK</sequence>
<dbReference type="Proteomes" id="UP000003571">
    <property type="component" value="Unassembled WGS sequence"/>
</dbReference>
<evidence type="ECO:0000313" key="3">
    <source>
        <dbReference type="EMBL" id="EIC02005.1"/>
    </source>
</evidence>
<evidence type="ECO:0000256" key="2">
    <source>
        <dbReference type="SAM" id="SignalP"/>
    </source>
</evidence>
<feature type="region of interest" description="Disordered" evidence="1">
    <location>
        <begin position="20"/>
        <end position="65"/>
    </location>
</feature>
<dbReference type="PATRIC" id="fig|907348.3.peg.1331"/>
<evidence type="ECO:0000256" key="1">
    <source>
        <dbReference type="SAM" id="MobiDB-lite"/>
    </source>
</evidence>
<dbReference type="STRING" id="907348.TresaDRAFT_1757"/>
<dbReference type="AlphaFoldDB" id="H7EKB8"/>
<keyword evidence="4" id="KW-1185">Reference proteome</keyword>
<comment type="caution">
    <text evidence="3">The sequence shown here is derived from an EMBL/GenBank/DDBJ whole genome shotgun (WGS) entry which is preliminary data.</text>
</comment>
<organism evidence="3 4">
    <name type="scientific">Treponema saccharophilum DSM 2985</name>
    <dbReference type="NCBI Taxonomy" id="907348"/>
    <lineage>
        <taxon>Bacteria</taxon>
        <taxon>Pseudomonadati</taxon>
        <taxon>Spirochaetota</taxon>
        <taxon>Spirochaetia</taxon>
        <taxon>Spirochaetales</taxon>
        <taxon>Treponemataceae</taxon>
        <taxon>Treponema</taxon>
    </lineage>
</organism>
<dbReference type="EMBL" id="AGRW01000044">
    <property type="protein sequence ID" value="EIC02005.1"/>
    <property type="molecule type" value="Genomic_DNA"/>
</dbReference>
<feature type="signal peptide" evidence="2">
    <location>
        <begin position="1"/>
        <end position="20"/>
    </location>
</feature>
<feature type="compositionally biased region" description="Basic and acidic residues" evidence="1">
    <location>
        <begin position="23"/>
        <end position="55"/>
    </location>
</feature>
<feature type="chain" id="PRO_5003609767" description="AMIN domain-containing protein" evidence="2">
    <location>
        <begin position="21"/>
        <end position="173"/>
    </location>
</feature>
<accession>H7EKB8</accession>
<keyword evidence="2" id="KW-0732">Signal</keyword>
<gene>
    <name evidence="3" type="ORF">TresaDRAFT_1757</name>
</gene>
<evidence type="ECO:0008006" key="5">
    <source>
        <dbReference type="Google" id="ProtNLM"/>
    </source>
</evidence>
<proteinExistence type="predicted"/>
<reference evidence="3 4" key="1">
    <citation type="submission" date="2011-09" db="EMBL/GenBank/DDBJ databases">
        <title>The draft genome of Treponema saccharophilum DSM 2985.</title>
        <authorList>
            <consortium name="US DOE Joint Genome Institute (JGI-PGF)"/>
            <person name="Lucas S."/>
            <person name="Copeland A."/>
            <person name="Lapidus A."/>
            <person name="Glavina del Rio T."/>
            <person name="Dalin E."/>
            <person name="Tice H."/>
            <person name="Bruce D."/>
            <person name="Goodwin L."/>
            <person name="Pitluck S."/>
            <person name="Peters L."/>
            <person name="Kyrpides N."/>
            <person name="Mavromatis K."/>
            <person name="Ivanova N."/>
            <person name="Markowitz V."/>
            <person name="Cheng J.-F."/>
            <person name="Hugenholtz P."/>
            <person name="Woyke T."/>
            <person name="Wu D."/>
            <person name="Gronow S."/>
            <person name="Wellnitz S."/>
            <person name="Brambilla E."/>
            <person name="Klenk H.-P."/>
            <person name="Eisen J.A."/>
        </authorList>
    </citation>
    <scope>NUCLEOTIDE SEQUENCE [LARGE SCALE GENOMIC DNA]</scope>
    <source>
        <strain evidence="3 4">DSM 2985</strain>
    </source>
</reference>
<dbReference type="RefSeq" id="WP_002703986.1">
    <property type="nucleotide sequence ID" value="NZ_AGRW01000044.1"/>
</dbReference>
<evidence type="ECO:0000313" key="4">
    <source>
        <dbReference type="Proteomes" id="UP000003571"/>
    </source>
</evidence>
<protein>
    <recommendedName>
        <fullName evidence="5">AMIN domain-containing protein</fullName>
    </recommendedName>
</protein>